<dbReference type="Proteomes" id="UP000596661">
    <property type="component" value="Chromosome 1"/>
</dbReference>
<dbReference type="NCBIfam" id="TIGR00685">
    <property type="entry name" value="T6PP"/>
    <property type="match status" value="1"/>
</dbReference>
<keyword evidence="5 7" id="KW-0378">Hydrolase</keyword>
<dbReference type="EMBL" id="UZAU01000077">
    <property type="status" value="NOT_ANNOTATED_CDS"/>
    <property type="molecule type" value="Genomic_DNA"/>
</dbReference>
<dbReference type="GO" id="GO:0005992">
    <property type="term" value="P:trehalose biosynthetic process"/>
    <property type="evidence" value="ECO:0007669"/>
    <property type="project" value="UniProtKB-UniPathway"/>
</dbReference>
<dbReference type="InterPro" id="IPR036412">
    <property type="entry name" value="HAD-like_sf"/>
</dbReference>
<reference evidence="9" key="1">
    <citation type="submission" date="2018-11" db="EMBL/GenBank/DDBJ databases">
        <authorList>
            <person name="Grassa J C."/>
        </authorList>
    </citation>
    <scope>NUCLEOTIDE SEQUENCE [LARGE SCALE GENOMIC DNA]</scope>
</reference>
<comment type="pathway">
    <text evidence="3 7">Glycan biosynthesis; trehalose biosynthesis.</text>
</comment>
<sequence>MRFAVKTVARYFPTAIVSGRCRDKVYDFVKLPELYYAGSHGMDIKGPTKITKQKKIKNAVMYQPAAEFSPMIDEVYTILVEETKSIPGVRVEHNKFCLSVHFRCVDENNWDALADQVKVVLTEYPKLKLTQGRKVLEIRPTIKWDKGKALEFLLESLGYPNANQVLPLYIGDDQTDEDAFKLEVSLTEEDLNEQDRSEVMEYVKCLDSYGSLNRKYFEELGVVPKRHVSSVEKPPELELKVLPDHLRYEFLGNNKTLPVIVLASLFDVDTDKLLRVHRAHTKAIGWTLADIKGISPSIVMHQILMEDGAKPSIDAQRRLNPPMKEVVRKEVAMWLDAGVAYPILASKWVSPENAIWTMNAPSTFQRCMMAIFSDLIEGCIEIFMNDFLIFGSSFHKCLRNMEKVLIRYEESNLVLNWEKFHFMVKEEIVLGHKISRAGIEVDRANVFMIGNLPPPISVTGVWSFLGRAGFYQRFIKDFSKISKPLSNLLVNGVPFEFGNECLEAFQALRRS</sequence>
<dbReference type="AlphaFoldDB" id="A0A803NLU5"/>
<evidence type="ECO:0000256" key="2">
    <source>
        <dbReference type="ARBA" id="ARBA00001968"/>
    </source>
</evidence>
<evidence type="ECO:0000313" key="9">
    <source>
        <dbReference type="EnsemblPlants" id="cds.evm.model.01.2601"/>
    </source>
</evidence>
<dbReference type="EC" id="3.1.3.12" evidence="7"/>
<dbReference type="InterPro" id="IPR044651">
    <property type="entry name" value="OTSB-like"/>
</dbReference>
<evidence type="ECO:0000256" key="6">
    <source>
        <dbReference type="ARBA" id="ARBA00025274"/>
    </source>
</evidence>
<comment type="similarity">
    <text evidence="4 7">Belongs to the trehalose phosphatase family.</text>
</comment>
<dbReference type="InterPro" id="IPR000477">
    <property type="entry name" value="RT_dom"/>
</dbReference>
<dbReference type="PANTHER" id="PTHR43768">
    <property type="entry name" value="TREHALOSE 6-PHOSPHATE PHOSPHATASE"/>
    <property type="match status" value="1"/>
</dbReference>
<comment type="cofactor">
    <cofactor evidence="2 7">
        <name>a divalent metal cation</name>
        <dbReference type="ChEBI" id="CHEBI:60240"/>
    </cofactor>
</comment>
<dbReference type="Gramene" id="evm.model.01.2601">
    <property type="protein sequence ID" value="cds.evm.model.01.2601"/>
    <property type="gene ID" value="evm.TU.01.2601"/>
</dbReference>
<organism evidence="9 10">
    <name type="scientific">Cannabis sativa</name>
    <name type="common">Hemp</name>
    <name type="synonym">Marijuana</name>
    <dbReference type="NCBI Taxonomy" id="3483"/>
    <lineage>
        <taxon>Eukaryota</taxon>
        <taxon>Viridiplantae</taxon>
        <taxon>Streptophyta</taxon>
        <taxon>Embryophyta</taxon>
        <taxon>Tracheophyta</taxon>
        <taxon>Spermatophyta</taxon>
        <taxon>Magnoliopsida</taxon>
        <taxon>eudicotyledons</taxon>
        <taxon>Gunneridae</taxon>
        <taxon>Pentapetalae</taxon>
        <taxon>rosids</taxon>
        <taxon>fabids</taxon>
        <taxon>Rosales</taxon>
        <taxon>Cannabaceae</taxon>
        <taxon>Cannabis</taxon>
    </lineage>
</organism>
<dbReference type="EnsemblPlants" id="evm.model.01.2601">
    <property type="protein sequence ID" value="cds.evm.model.01.2601"/>
    <property type="gene ID" value="evm.TU.01.2601"/>
</dbReference>
<proteinExistence type="inferred from homology"/>
<dbReference type="SUPFAM" id="SSF56784">
    <property type="entry name" value="HAD-like"/>
    <property type="match status" value="1"/>
</dbReference>
<keyword evidence="10" id="KW-1185">Reference proteome</keyword>
<dbReference type="Gene3D" id="3.30.70.270">
    <property type="match status" value="2"/>
</dbReference>
<evidence type="ECO:0000313" key="10">
    <source>
        <dbReference type="Proteomes" id="UP000596661"/>
    </source>
</evidence>
<evidence type="ECO:0000256" key="3">
    <source>
        <dbReference type="ARBA" id="ARBA00005199"/>
    </source>
</evidence>
<dbReference type="Pfam" id="PF02358">
    <property type="entry name" value="Trehalose_PPase"/>
    <property type="match status" value="1"/>
</dbReference>
<comment type="catalytic activity">
    <reaction evidence="1 7">
        <text>alpha,alpha-trehalose 6-phosphate + H2O = alpha,alpha-trehalose + phosphate</text>
        <dbReference type="Rhea" id="RHEA:23420"/>
        <dbReference type="ChEBI" id="CHEBI:15377"/>
        <dbReference type="ChEBI" id="CHEBI:16551"/>
        <dbReference type="ChEBI" id="CHEBI:43474"/>
        <dbReference type="ChEBI" id="CHEBI:58429"/>
        <dbReference type="EC" id="3.1.3.12"/>
    </reaction>
</comment>
<feature type="domain" description="Reverse transcriptase" evidence="8">
    <location>
        <begin position="359"/>
        <end position="434"/>
    </location>
</feature>
<dbReference type="GO" id="GO:0004805">
    <property type="term" value="F:trehalose-phosphatase activity"/>
    <property type="evidence" value="ECO:0007669"/>
    <property type="project" value="UniProtKB-EC"/>
</dbReference>
<evidence type="ECO:0000256" key="4">
    <source>
        <dbReference type="ARBA" id="ARBA00008770"/>
    </source>
</evidence>
<dbReference type="InterPro" id="IPR043128">
    <property type="entry name" value="Rev_trsase/Diguanyl_cyclase"/>
</dbReference>
<dbReference type="Gene3D" id="3.40.50.1000">
    <property type="entry name" value="HAD superfamily/HAD-like"/>
    <property type="match status" value="2"/>
</dbReference>
<comment type="function">
    <text evidence="6">Removes the phosphate from trehalose 6-phosphate to produce free trehalose. Trehalose accumulation in plant may improve abiotic stress tolerance.</text>
</comment>
<dbReference type="Pfam" id="PF00078">
    <property type="entry name" value="RVT_1"/>
    <property type="match status" value="1"/>
</dbReference>
<evidence type="ECO:0000259" key="8">
    <source>
        <dbReference type="Pfam" id="PF00078"/>
    </source>
</evidence>
<dbReference type="InterPro" id="IPR023214">
    <property type="entry name" value="HAD_sf"/>
</dbReference>
<dbReference type="InterPro" id="IPR043502">
    <property type="entry name" value="DNA/RNA_pol_sf"/>
</dbReference>
<dbReference type="InterPro" id="IPR003337">
    <property type="entry name" value="Trehalose_PPase"/>
</dbReference>
<accession>A0A803NLU5</accession>
<name>A0A803NLU5_CANSA</name>
<evidence type="ECO:0000256" key="7">
    <source>
        <dbReference type="RuleBase" id="RU361117"/>
    </source>
</evidence>
<dbReference type="UniPathway" id="UPA00299"/>
<reference evidence="9" key="2">
    <citation type="submission" date="2021-03" db="UniProtKB">
        <authorList>
            <consortium name="EnsemblPlants"/>
        </authorList>
    </citation>
    <scope>IDENTIFICATION</scope>
</reference>
<evidence type="ECO:0000256" key="5">
    <source>
        <dbReference type="ARBA" id="ARBA00022801"/>
    </source>
</evidence>
<dbReference type="FunFam" id="3.30.70.1020:FF:000004">
    <property type="entry name" value="Trehalose 6-phosphate phosphatase"/>
    <property type="match status" value="1"/>
</dbReference>
<protein>
    <recommendedName>
        <fullName evidence="7">Trehalose 6-phosphate phosphatase</fullName>
        <ecNumber evidence="7">3.1.3.12</ecNumber>
    </recommendedName>
</protein>
<dbReference type="PANTHER" id="PTHR43768:SF32">
    <property type="entry name" value="TREHALOSE-PHOSPHATE PHOSPHATASE C-RELATED"/>
    <property type="match status" value="1"/>
</dbReference>
<evidence type="ECO:0000256" key="1">
    <source>
        <dbReference type="ARBA" id="ARBA00000500"/>
    </source>
</evidence>
<dbReference type="SUPFAM" id="SSF56672">
    <property type="entry name" value="DNA/RNA polymerases"/>
    <property type="match status" value="1"/>
</dbReference>